<reference evidence="3 4" key="1">
    <citation type="submission" date="2020-04" db="EMBL/GenBank/DDBJ databases">
        <title>Usitatibacter rugosus gen. nov., sp. nov. and Usitatibacter palustris sp. nov., novel members of Usitatibacteraceae fam. nov. within the order Nitrosomonadales isolated from soil.</title>
        <authorList>
            <person name="Huber K.J."/>
            <person name="Neumann-Schaal M."/>
            <person name="Geppert A."/>
            <person name="Luckner M."/>
            <person name="Wanner G."/>
            <person name="Overmann J."/>
        </authorList>
    </citation>
    <scope>NUCLEOTIDE SEQUENCE [LARGE SCALE GENOMIC DNA]</scope>
    <source>
        <strain evidence="3 4">Swamp67</strain>
    </source>
</reference>
<keyword evidence="1" id="KW-0732">Signal</keyword>
<feature type="domain" description="DUF5648" evidence="2">
    <location>
        <begin position="240"/>
        <end position="345"/>
    </location>
</feature>
<dbReference type="AlphaFoldDB" id="A0A6M4H4L7"/>
<accession>A0A6M4H4L7</accession>
<gene>
    <name evidence="3" type="ORF">DSM104440_00238</name>
</gene>
<feature type="chain" id="PRO_5026697935" description="DUF5648 domain-containing protein" evidence="1">
    <location>
        <begin position="22"/>
        <end position="394"/>
    </location>
</feature>
<dbReference type="InterPro" id="IPR043708">
    <property type="entry name" value="DUF5648"/>
</dbReference>
<evidence type="ECO:0000259" key="2">
    <source>
        <dbReference type="Pfam" id="PF18885"/>
    </source>
</evidence>
<evidence type="ECO:0000256" key="1">
    <source>
        <dbReference type="SAM" id="SignalP"/>
    </source>
</evidence>
<sequence length="394" mass="43251">MNLKKKILAAALVLAPTLAAAQATLTPYPSQAVAGSMISVKINGWQWPTYAPATRYVRQGNTFIIDFEYASDFFGPSRPDFWDIPVPLGELPAGTYNVQARMIDTANPNAAPQVISSPLTVATDAQHLQSVPSKPHASENFDIYVPSSYYFDPASVKLTYDGNIVRVDYRFDPRQPVTPMLAGMSGPPGLVSWTRVTVSGLPPGDYWMYSVGSPNDPSFTNYYIAYEPLQVRTSVEAIEYYAEATDRYFVTSTASEITTLDQQSSGWKRTGQQFEVWPQAAGAPAGAQPVCRFYAPSLGAHYHTAIGAECAWLRDLETQERATISKSGDAFKGWAYEGVTFYAVLPSNGQCADGWKPVNRGSDGPHRRYASDMQVYGSMAFAWKQEGAVFCTPR</sequence>
<evidence type="ECO:0000313" key="3">
    <source>
        <dbReference type="EMBL" id="QJR13454.1"/>
    </source>
</evidence>
<dbReference type="InParanoid" id="A0A6M4H4L7"/>
<dbReference type="EMBL" id="CP053073">
    <property type="protein sequence ID" value="QJR13454.1"/>
    <property type="molecule type" value="Genomic_DNA"/>
</dbReference>
<dbReference type="Pfam" id="PF18885">
    <property type="entry name" value="DUF5648"/>
    <property type="match status" value="1"/>
</dbReference>
<name>A0A6M4H4L7_9PROT</name>
<organism evidence="3 4">
    <name type="scientific">Usitatibacter palustris</name>
    <dbReference type="NCBI Taxonomy" id="2732487"/>
    <lineage>
        <taxon>Bacteria</taxon>
        <taxon>Pseudomonadati</taxon>
        <taxon>Pseudomonadota</taxon>
        <taxon>Betaproteobacteria</taxon>
        <taxon>Nitrosomonadales</taxon>
        <taxon>Usitatibacteraceae</taxon>
        <taxon>Usitatibacter</taxon>
    </lineage>
</organism>
<protein>
    <recommendedName>
        <fullName evidence="2">DUF5648 domain-containing protein</fullName>
    </recommendedName>
</protein>
<proteinExistence type="predicted"/>
<dbReference type="RefSeq" id="WP_171160016.1">
    <property type="nucleotide sequence ID" value="NZ_CP053073.1"/>
</dbReference>
<evidence type="ECO:0000313" key="4">
    <source>
        <dbReference type="Proteomes" id="UP000503096"/>
    </source>
</evidence>
<feature type="signal peptide" evidence="1">
    <location>
        <begin position="1"/>
        <end position="21"/>
    </location>
</feature>
<dbReference type="KEGG" id="upl:DSM104440_00238"/>
<keyword evidence="4" id="KW-1185">Reference proteome</keyword>
<dbReference type="Proteomes" id="UP000503096">
    <property type="component" value="Chromosome"/>
</dbReference>